<protein>
    <submittedName>
        <fullName evidence="6">Efflux RND transporter periplasmic adaptor subunit</fullName>
    </submittedName>
</protein>
<dbReference type="NCBIfam" id="TIGR01730">
    <property type="entry name" value="RND_mfp"/>
    <property type="match status" value="1"/>
</dbReference>
<keyword evidence="3" id="KW-0175">Coiled coil</keyword>
<gene>
    <name evidence="6" type="ORF">NGM99_07465</name>
</gene>
<organism evidence="6 7">
    <name type="scientific">Mesorhizobium liriopis</name>
    <dbReference type="NCBI Taxonomy" id="2953882"/>
    <lineage>
        <taxon>Bacteria</taxon>
        <taxon>Pseudomonadati</taxon>
        <taxon>Pseudomonadota</taxon>
        <taxon>Alphaproteobacteria</taxon>
        <taxon>Hyphomicrobiales</taxon>
        <taxon>Phyllobacteriaceae</taxon>
        <taxon>Mesorhizobium</taxon>
    </lineage>
</organism>
<evidence type="ECO:0000313" key="6">
    <source>
        <dbReference type="EMBL" id="MCO6049627.1"/>
    </source>
</evidence>
<dbReference type="InterPro" id="IPR006143">
    <property type="entry name" value="RND_pump_MFP"/>
</dbReference>
<comment type="caution">
    <text evidence="6">The sequence shown here is derived from an EMBL/GenBank/DDBJ whole genome shotgun (WGS) entry which is preliminary data.</text>
</comment>
<dbReference type="Proteomes" id="UP001205906">
    <property type="component" value="Unassembled WGS sequence"/>
</dbReference>
<dbReference type="Gene3D" id="2.40.50.100">
    <property type="match status" value="1"/>
</dbReference>
<dbReference type="InterPro" id="IPR058792">
    <property type="entry name" value="Beta-barrel_RND_2"/>
</dbReference>
<dbReference type="Gene3D" id="2.40.30.170">
    <property type="match status" value="1"/>
</dbReference>
<comment type="similarity">
    <text evidence="2">Belongs to the membrane fusion protein (MFP) (TC 8.A.1) family.</text>
</comment>
<name>A0ABT1C4B3_9HYPH</name>
<accession>A0ABT1C4B3</accession>
<evidence type="ECO:0000313" key="7">
    <source>
        <dbReference type="Proteomes" id="UP001205906"/>
    </source>
</evidence>
<evidence type="ECO:0000259" key="5">
    <source>
        <dbReference type="Pfam" id="PF25973"/>
    </source>
</evidence>
<dbReference type="SUPFAM" id="SSF111369">
    <property type="entry name" value="HlyD-like secretion proteins"/>
    <property type="match status" value="1"/>
</dbReference>
<dbReference type="Gene3D" id="3.30.450.40">
    <property type="match status" value="1"/>
</dbReference>
<dbReference type="InterPro" id="IPR029016">
    <property type="entry name" value="GAF-like_dom_sf"/>
</dbReference>
<dbReference type="InterPro" id="IPR050465">
    <property type="entry name" value="UPF0194_transport"/>
</dbReference>
<dbReference type="Pfam" id="PF25973">
    <property type="entry name" value="BSH_CzcB"/>
    <property type="match status" value="1"/>
</dbReference>
<dbReference type="Pfam" id="PF25954">
    <property type="entry name" value="Beta-barrel_RND_2"/>
    <property type="match status" value="1"/>
</dbReference>
<comment type="subcellular location">
    <subcellularLocation>
        <location evidence="1">Cell envelope</location>
    </subcellularLocation>
</comment>
<evidence type="ECO:0000256" key="2">
    <source>
        <dbReference type="ARBA" id="ARBA00009477"/>
    </source>
</evidence>
<dbReference type="EMBL" id="JAMXQS010000003">
    <property type="protein sequence ID" value="MCO6049627.1"/>
    <property type="molecule type" value="Genomic_DNA"/>
</dbReference>
<evidence type="ECO:0000256" key="3">
    <source>
        <dbReference type="ARBA" id="ARBA00023054"/>
    </source>
</evidence>
<feature type="domain" description="CusB-like beta-barrel" evidence="4">
    <location>
        <begin position="528"/>
        <end position="598"/>
    </location>
</feature>
<sequence>MRTPAANDGASSPAAEALDARSLTLLEPALWQRLNAAQDSDELATAWLALQCGMIPGVVGAVVRVAEEKSPAELPLKLLAAWPENSADNAALRETATMARREARPIARTPKPDAPRPTVAYPIMFGDDVVAVVALELQAAGKDELRGAIRQLQWGSAWLRDHLRERRASSGASQLARSRATLELIAAVLDHETFEASAMAAATEMAIRFDCARVSLGFVRRGSSRLAAISHTAQFGRQMALVRAIGSAMDEAIDQRAAILFPIGHDEALATRAHAALARMQHDGQVLTVPLFVVDRFIGAFTFERSRGHAFSGETIRLLDLAATALGPILEEKRRNDCWLITKIGLSLFEQVKRLVGPGHVARKLVVAALIAAGLFFSFATTMDRVNADAELEGSVRRAVVSAYDGYIQEASVRAGEMVEAGQVLATLEDRELSLERLKWATERQQHAFEYDKALASRQPATINVIRAQIDQADAQLAMIDEQIARTRLTAPFDGLVVSGDLSQRVGGSVSRGETLFEIAPLTDYRVIMQVDERRIASLKEGQSGEVVFTALPEESFPVAVDKITPVAETHDGKNMFKVEGSLAGATERLRPGMIGIAKVDVQEELLIWTWLRPAADWMRLAFWRWMP</sequence>
<dbReference type="SUPFAM" id="SSF55781">
    <property type="entry name" value="GAF domain-like"/>
    <property type="match status" value="1"/>
</dbReference>
<feature type="domain" description="CzcB-like barrel-sandwich hybrid" evidence="5">
    <location>
        <begin position="399"/>
        <end position="520"/>
    </location>
</feature>
<evidence type="ECO:0000256" key="1">
    <source>
        <dbReference type="ARBA" id="ARBA00004196"/>
    </source>
</evidence>
<dbReference type="PANTHER" id="PTHR32347:SF23">
    <property type="entry name" value="BLL5650 PROTEIN"/>
    <property type="match status" value="1"/>
</dbReference>
<dbReference type="RefSeq" id="WP_252817611.1">
    <property type="nucleotide sequence ID" value="NZ_JAMXQS010000003.1"/>
</dbReference>
<keyword evidence="7" id="KW-1185">Reference proteome</keyword>
<dbReference type="InterPro" id="IPR058647">
    <property type="entry name" value="BSH_CzcB-like"/>
</dbReference>
<proteinExistence type="inferred from homology"/>
<dbReference type="PANTHER" id="PTHR32347">
    <property type="entry name" value="EFFLUX SYSTEM COMPONENT YKNX-RELATED"/>
    <property type="match status" value="1"/>
</dbReference>
<evidence type="ECO:0000259" key="4">
    <source>
        <dbReference type="Pfam" id="PF25954"/>
    </source>
</evidence>
<reference evidence="6 7" key="1">
    <citation type="submission" date="2022-06" db="EMBL/GenBank/DDBJ databases">
        <title>Mesorhizobium sp. strain RP14 Genome sequencing and assembly.</title>
        <authorList>
            <person name="Kim I."/>
        </authorList>
    </citation>
    <scope>NUCLEOTIDE SEQUENCE [LARGE SCALE GENOMIC DNA]</scope>
    <source>
        <strain evidence="7">RP14(2022)</strain>
    </source>
</reference>